<dbReference type="GO" id="GO:0000287">
    <property type="term" value="F:magnesium ion binding"/>
    <property type="evidence" value="ECO:0007669"/>
    <property type="project" value="TreeGrafter"/>
</dbReference>
<dbReference type="SUPFAM" id="SSF56784">
    <property type="entry name" value="HAD-like"/>
    <property type="match status" value="1"/>
</dbReference>
<dbReference type="PANTHER" id="PTHR10000">
    <property type="entry name" value="PHOSPHOSERINE PHOSPHATASE"/>
    <property type="match status" value="1"/>
</dbReference>
<dbReference type="PANTHER" id="PTHR10000:SF8">
    <property type="entry name" value="HAD SUPERFAMILY HYDROLASE-LIKE, TYPE 3"/>
    <property type="match status" value="1"/>
</dbReference>
<reference evidence="1" key="1">
    <citation type="submission" date="2017-10" db="EMBL/GenBank/DDBJ databases">
        <title>Kefir isolates.</title>
        <authorList>
            <person name="Kim Y."/>
            <person name="Blasche S."/>
        </authorList>
    </citation>
    <scope>NUCLEOTIDE SEQUENCE [LARGE SCALE GENOMIC DNA]</scope>
    <source>
        <strain evidence="1">OG2-2</strain>
    </source>
</reference>
<dbReference type="Pfam" id="PF08282">
    <property type="entry name" value="Hydrolase_3"/>
    <property type="match status" value="1"/>
</dbReference>
<proteinExistence type="predicted"/>
<dbReference type="NCBIfam" id="TIGR01484">
    <property type="entry name" value="HAD-SF-IIB"/>
    <property type="match status" value="1"/>
</dbReference>
<dbReference type="InterPro" id="IPR006379">
    <property type="entry name" value="HAD-SF_hydro_IIB"/>
</dbReference>
<name>A0A2A8D3J7_9MICC</name>
<gene>
    <name evidence="1" type="ORF">CRM92_10165</name>
</gene>
<dbReference type="Gene3D" id="3.30.1240.10">
    <property type="match status" value="1"/>
</dbReference>
<keyword evidence="1" id="KW-0378">Hydrolase</keyword>
<sequence length="255" mass="28598">MKKLMAFDLDGTLLFDRTIDPANVQAIHRWQQAGNLAVCATGKSIFATKLAFDTADVTFDYNVLYTGAVVTDAEYNILHAQTLPVSVVRACYERFKEEPGVALFATTLTHDYRLADNVGSSTNILPEFLPLAESEIDTQDYVGVPLWIPEDDARERAYRWILEEFGDSVDCHKNQDFLDIVPPGCTKATGLAWLVEYLKPVEYETYTIGDSWNDVPMHEWADHAASFSYSPDDVKARTEISVDHAWEFIDASLGA</sequence>
<evidence type="ECO:0000313" key="1">
    <source>
        <dbReference type="EMBL" id="PEN15450.1"/>
    </source>
</evidence>
<organism evidence="1 2">
    <name type="scientific">Rothia dentocariosa</name>
    <dbReference type="NCBI Taxonomy" id="2047"/>
    <lineage>
        <taxon>Bacteria</taxon>
        <taxon>Bacillati</taxon>
        <taxon>Actinomycetota</taxon>
        <taxon>Actinomycetes</taxon>
        <taxon>Micrococcales</taxon>
        <taxon>Micrococcaceae</taxon>
        <taxon>Rothia</taxon>
    </lineage>
</organism>
<accession>A0A2A8D3J7</accession>
<dbReference type="GO" id="GO:0005829">
    <property type="term" value="C:cytosol"/>
    <property type="evidence" value="ECO:0007669"/>
    <property type="project" value="TreeGrafter"/>
</dbReference>
<protein>
    <submittedName>
        <fullName evidence="1">Hydrolase</fullName>
    </submittedName>
</protein>
<dbReference type="AlphaFoldDB" id="A0A2A8D3J7"/>
<dbReference type="GO" id="GO:0016791">
    <property type="term" value="F:phosphatase activity"/>
    <property type="evidence" value="ECO:0007669"/>
    <property type="project" value="TreeGrafter"/>
</dbReference>
<dbReference type="InterPro" id="IPR023214">
    <property type="entry name" value="HAD_sf"/>
</dbReference>
<dbReference type="EMBL" id="PDEV01000006">
    <property type="protein sequence ID" value="PEN15450.1"/>
    <property type="molecule type" value="Genomic_DNA"/>
</dbReference>
<dbReference type="Gene3D" id="3.40.50.1000">
    <property type="entry name" value="HAD superfamily/HAD-like"/>
    <property type="match status" value="1"/>
</dbReference>
<dbReference type="InterPro" id="IPR036412">
    <property type="entry name" value="HAD-like_sf"/>
</dbReference>
<comment type="caution">
    <text evidence="1">The sequence shown here is derived from an EMBL/GenBank/DDBJ whole genome shotgun (WGS) entry which is preliminary data.</text>
</comment>
<dbReference type="Proteomes" id="UP000219947">
    <property type="component" value="Unassembled WGS sequence"/>
</dbReference>
<keyword evidence="2" id="KW-1185">Reference proteome</keyword>
<evidence type="ECO:0000313" key="2">
    <source>
        <dbReference type="Proteomes" id="UP000219947"/>
    </source>
</evidence>
<dbReference type="RefSeq" id="WP_098043129.1">
    <property type="nucleotide sequence ID" value="NZ_PDEV01000006.1"/>
</dbReference>